<dbReference type="Proteomes" id="UP000289465">
    <property type="component" value="Unassembled WGS sequence"/>
</dbReference>
<dbReference type="OrthoDB" id="9789603at2"/>
<evidence type="ECO:0000313" key="6">
    <source>
        <dbReference type="Proteomes" id="UP000289465"/>
    </source>
</evidence>
<gene>
    <name evidence="4" type="primary">phnO_1</name>
    <name evidence="4" type="ORF">AVE30378_00277</name>
    <name evidence="5" type="ORF">WHX56_18315</name>
</gene>
<dbReference type="PROSITE" id="PS51186">
    <property type="entry name" value="GNAT"/>
    <property type="match status" value="1"/>
</dbReference>
<dbReference type="InterPro" id="IPR016181">
    <property type="entry name" value="Acyl_CoA_acyltransferase"/>
</dbReference>
<name>A0A446C3Y6_9BURK</name>
<dbReference type="EC" id="2.3.1.-" evidence="4"/>
<keyword evidence="1 4" id="KW-0808">Transferase</keyword>
<dbReference type="PANTHER" id="PTHR43877:SF2">
    <property type="entry name" value="AMINOALKYLPHOSPHONATE N-ACETYLTRANSFERASE-RELATED"/>
    <property type="match status" value="1"/>
</dbReference>
<dbReference type="EMBL" id="UFQC01000001">
    <property type="protein sequence ID" value="SSW62533.1"/>
    <property type="molecule type" value="Genomic_DNA"/>
</dbReference>
<dbReference type="Pfam" id="PF00583">
    <property type="entry name" value="Acetyltransf_1"/>
    <property type="match status" value="1"/>
</dbReference>
<dbReference type="InterPro" id="IPR050832">
    <property type="entry name" value="Bact_Acetyltransf"/>
</dbReference>
<accession>A0A446C3Y6</accession>
<dbReference type="CDD" id="cd04301">
    <property type="entry name" value="NAT_SF"/>
    <property type="match status" value="1"/>
</dbReference>
<proteinExistence type="predicted"/>
<dbReference type="InterPro" id="IPR000182">
    <property type="entry name" value="GNAT_dom"/>
</dbReference>
<dbReference type="PANTHER" id="PTHR43877">
    <property type="entry name" value="AMINOALKYLPHOSPHONATE N-ACETYLTRANSFERASE-RELATED-RELATED"/>
    <property type="match status" value="1"/>
</dbReference>
<dbReference type="SUPFAM" id="SSF55729">
    <property type="entry name" value="Acyl-CoA N-acyltransferases (Nat)"/>
    <property type="match status" value="1"/>
</dbReference>
<dbReference type="AlphaFoldDB" id="A0A446C3Y6"/>
<keyword evidence="7" id="KW-1185">Reference proteome</keyword>
<keyword evidence="2 4" id="KW-0012">Acyltransferase</keyword>
<reference evidence="4 6" key="1">
    <citation type="submission" date="2018-07" db="EMBL/GenBank/DDBJ databases">
        <authorList>
            <person name="Peeters C."/>
        </authorList>
    </citation>
    <scope>NUCLEOTIDE SEQUENCE [LARGE SCALE GENOMIC DNA]</scope>
    <source>
        <strain evidence="4 6">LMG 30378</strain>
    </source>
</reference>
<evidence type="ECO:0000313" key="4">
    <source>
        <dbReference type="EMBL" id="SSW62533.1"/>
    </source>
</evidence>
<dbReference type="EMBL" id="CP148753">
    <property type="protein sequence ID" value="WXR71603.1"/>
    <property type="molecule type" value="Genomic_DNA"/>
</dbReference>
<evidence type="ECO:0000256" key="2">
    <source>
        <dbReference type="ARBA" id="ARBA00023315"/>
    </source>
</evidence>
<dbReference type="Gene3D" id="3.40.630.30">
    <property type="match status" value="1"/>
</dbReference>
<organism evidence="4 6">
    <name type="scientific">Achromobacter veterisilvae</name>
    <dbReference type="NCBI Taxonomy" id="2069367"/>
    <lineage>
        <taxon>Bacteria</taxon>
        <taxon>Pseudomonadati</taxon>
        <taxon>Pseudomonadota</taxon>
        <taxon>Betaproteobacteria</taxon>
        <taxon>Burkholderiales</taxon>
        <taxon>Alcaligenaceae</taxon>
        <taxon>Achromobacter</taxon>
    </lineage>
</organism>
<evidence type="ECO:0000256" key="1">
    <source>
        <dbReference type="ARBA" id="ARBA00022679"/>
    </source>
</evidence>
<dbReference type="GO" id="GO:0016747">
    <property type="term" value="F:acyltransferase activity, transferring groups other than amino-acyl groups"/>
    <property type="evidence" value="ECO:0007669"/>
    <property type="project" value="InterPro"/>
</dbReference>
<reference evidence="5 7" key="2">
    <citation type="submission" date="2024-03" db="EMBL/GenBank/DDBJ databases">
        <title>Reference genomes for the five species model microbial community.</title>
        <authorList>
            <person name="Padfield D."/>
        </authorList>
    </citation>
    <scope>NUCLEOTIDE SEQUENCE [LARGE SCALE GENOMIC DNA]</scope>
    <source>
        <strain evidence="5 7">AB1</strain>
    </source>
</reference>
<evidence type="ECO:0000259" key="3">
    <source>
        <dbReference type="PROSITE" id="PS51186"/>
    </source>
</evidence>
<feature type="domain" description="N-acetyltransferase" evidence="3">
    <location>
        <begin position="6"/>
        <end position="154"/>
    </location>
</feature>
<protein>
    <submittedName>
        <fullName evidence="4">Aminoalkylphosphonate N-acetyltransferase</fullName>
        <ecNumber evidence="4">2.3.1.-</ecNumber>
    </submittedName>
    <submittedName>
        <fullName evidence="5">GNAT family N-acetyltransferase</fullName>
    </submittedName>
</protein>
<sequence length="154" mass="16905">MPDPQLVFRRARLGDLPGIVALLADDELGATRENPSLPLDPRYTAAFAAIAQDSNQYLAVVEQDSRLVGCLQLSFIPGLSRLGQWRGQIESVRIASSSRGAGLGRAMFEWAIEQCRIQGCGLVQLTTDRARPDARRFYESLGFKASHDGMKLSL</sequence>
<evidence type="ECO:0000313" key="5">
    <source>
        <dbReference type="EMBL" id="WXR71603.1"/>
    </source>
</evidence>
<dbReference type="RefSeq" id="WP_129238980.1">
    <property type="nucleotide sequence ID" value="NZ_CP148753.1"/>
</dbReference>
<dbReference type="Proteomes" id="UP001456224">
    <property type="component" value="Chromosome"/>
</dbReference>
<evidence type="ECO:0000313" key="7">
    <source>
        <dbReference type="Proteomes" id="UP001456224"/>
    </source>
</evidence>